<accession>A0A3G3IP58</accession>
<dbReference type="RefSeq" id="WP_122952042.1">
    <property type="nucleotide sequence ID" value="NZ_CP024634.1"/>
</dbReference>
<proteinExistence type="predicted"/>
<dbReference type="Proteomes" id="UP000278334">
    <property type="component" value="Chromosome"/>
</dbReference>
<name>A0A3G3IP58_9GAMM</name>
<dbReference type="KEGG" id="bthg:MS2017_1945"/>
<dbReference type="EMBL" id="CP024634">
    <property type="protein sequence ID" value="AYQ57607.1"/>
    <property type="molecule type" value="Genomic_DNA"/>
</dbReference>
<reference evidence="1 2" key="1">
    <citation type="submission" date="2017-11" db="EMBL/GenBank/DDBJ databases">
        <title>Genome sequence of the bacterial symbiont EPR9N from a vent mussel Bathymodiolus thermophilus.</title>
        <authorList>
            <person name="Won Y.-J."/>
        </authorList>
    </citation>
    <scope>NUCLEOTIDE SEQUENCE [LARGE SCALE GENOMIC DNA]</scope>
    <source>
        <strain evidence="1 2">EPR9N</strain>
    </source>
</reference>
<evidence type="ECO:0000313" key="2">
    <source>
        <dbReference type="Proteomes" id="UP000278334"/>
    </source>
</evidence>
<evidence type="ECO:0000313" key="1">
    <source>
        <dbReference type="EMBL" id="AYQ57607.1"/>
    </source>
</evidence>
<protein>
    <submittedName>
        <fullName evidence="1">Uncharacterized protein</fullName>
    </submittedName>
</protein>
<dbReference type="AlphaFoldDB" id="A0A3G3IP58"/>
<organism evidence="1 2">
    <name type="scientific">Bathymodiolus thermophilus thioautotrophic gill symbiont</name>
    <dbReference type="NCBI Taxonomy" id="2360"/>
    <lineage>
        <taxon>Bacteria</taxon>
        <taxon>Pseudomonadati</taxon>
        <taxon>Pseudomonadota</taxon>
        <taxon>Gammaproteobacteria</taxon>
        <taxon>sulfur-oxidizing symbionts</taxon>
    </lineage>
</organism>
<gene>
    <name evidence="1" type="ORF">MS2017_1945</name>
</gene>
<sequence length="328" mass="37662">MRETQKIKLIQKGLGKAQKLASRIKYKCMLPSCSKKGIRSHSQQKKHQLNSIAKDLKVISVEKNIYKSFMASRQGNFNIFQKKQIAEASTFVGYCNEHDASIFEPIENGNLEANLDEHSLLLFLRCFSYEYANKRNTHDRSKGIYKECQHLFGDEGARQYNRHIGGMKAFLDIDAPYYFEKLFDCYETGDYSKISHNSFIIPKNIGISSTTCISLLRGNYSDWMSNHFSNAQPIVALSVVPDIDKTIISFVWLSEFDSMCSDFMTINLETENISKILNSYLLNESEDLCIKPSIWENLDATERKILSECVSKKGEIEDEMNIPQIVIF</sequence>